<feature type="domain" description="HTH tetR-type" evidence="3">
    <location>
        <begin position="15"/>
        <end position="75"/>
    </location>
</feature>
<dbReference type="RefSeq" id="WP_189710310.1">
    <property type="nucleotide sequence ID" value="NZ_BMSA01000004.1"/>
</dbReference>
<dbReference type="InterPro" id="IPR001647">
    <property type="entry name" value="HTH_TetR"/>
</dbReference>
<dbReference type="InterPro" id="IPR036271">
    <property type="entry name" value="Tet_transcr_reg_TetR-rel_C_sf"/>
</dbReference>
<reference evidence="4" key="2">
    <citation type="submission" date="2020-09" db="EMBL/GenBank/DDBJ databases">
        <authorList>
            <person name="Sun Q."/>
            <person name="Ohkuma M."/>
        </authorList>
    </citation>
    <scope>NUCLEOTIDE SEQUENCE</scope>
    <source>
        <strain evidence="4">JCM 4125</strain>
    </source>
</reference>
<name>A0A918H948_9ACTN</name>
<dbReference type="GO" id="GO:0000976">
    <property type="term" value="F:transcription cis-regulatory region binding"/>
    <property type="evidence" value="ECO:0007669"/>
    <property type="project" value="TreeGrafter"/>
</dbReference>
<protein>
    <submittedName>
        <fullName evidence="4">TetR family transcriptional regulator</fullName>
    </submittedName>
</protein>
<dbReference type="PROSITE" id="PS50977">
    <property type="entry name" value="HTH_TETR_2"/>
    <property type="match status" value="1"/>
</dbReference>
<dbReference type="Pfam" id="PF00440">
    <property type="entry name" value="TetR_N"/>
    <property type="match status" value="1"/>
</dbReference>
<evidence type="ECO:0000313" key="4">
    <source>
        <dbReference type="EMBL" id="GGT45155.1"/>
    </source>
</evidence>
<dbReference type="Gene3D" id="1.10.357.10">
    <property type="entry name" value="Tetracycline Repressor, domain 2"/>
    <property type="match status" value="1"/>
</dbReference>
<evidence type="ECO:0000259" key="3">
    <source>
        <dbReference type="PROSITE" id="PS50977"/>
    </source>
</evidence>
<dbReference type="InterPro" id="IPR009057">
    <property type="entry name" value="Homeodomain-like_sf"/>
</dbReference>
<dbReference type="SUPFAM" id="SSF48498">
    <property type="entry name" value="Tetracyclin repressor-like, C-terminal domain"/>
    <property type="match status" value="1"/>
</dbReference>
<gene>
    <name evidence="4" type="ORF">GCM10010226_22340</name>
</gene>
<keyword evidence="1 2" id="KW-0238">DNA-binding</keyword>
<comment type="caution">
    <text evidence="4">The sequence shown here is derived from an EMBL/GenBank/DDBJ whole genome shotgun (WGS) entry which is preliminary data.</text>
</comment>
<dbReference type="GO" id="GO:0003700">
    <property type="term" value="F:DNA-binding transcription factor activity"/>
    <property type="evidence" value="ECO:0007669"/>
    <property type="project" value="TreeGrafter"/>
</dbReference>
<organism evidence="4 5">
    <name type="scientific">Streptomyces phaeofaciens</name>
    <dbReference type="NCBI Taxonomy" id="68254"/>
    <lineage>
        <taxon>Bacteria</taxon>
        <taxon>Bacillati</taxon>
        <taxon>Actinomycetota</taxon>
        <taxon>Actinomycetes</taxon>
        <taxon>Kitasatosporales</taxon>
        <taxon>Streptomycetaceae</taxon>
        <taxon>Streptomyces</taxon>
    </lineage>
</organism>
<dbReference type="SUPFAM" id="SSF46689">
    <property type="entry name" value="Homeodomain-like"/>
    <property type="match status" value="1"/>
</dbReference>
<evidence type="ECO:0000256" key="1">
    <source>
        <dbReference type="ARBA" id="ARBA00023125"/>
    </source>
</evidence>
<proteinExistence type="predicted"/>
<evidence type="ECO:0000256" key="2">
    <source>
        <dbReference type="PROSITE-ProRule" id="PRU00335"/>
    </source>
</evidence>
<feature type="DNA-binding region" description="H-T-H motif" evidence="2">
    <location>
        <begin position="38"/>
        <end position="57"/>
    </location>
</feature>
<dbReference type="AlphaFoldDB" id="A0A918H948"/>
<dbReference type="Proteomes" id="UP000646776">
    <property type="component" value="Unassembled WGS sequence"/>
</dbReference>
<reference evidence="4" key="1">
    <citation type="journal article" date="2014" name="Int. J. Syst. Evol. Microbiol.">
        <title>Complete genome sequence of Corynebacterium casei LMG S-19264T (=DSM 44701T), isolated from a smear-ripened cheese.</title>
        <authorList>
            <consortium name="US DOE Joint Genome Institute (JGI-PGF)"/>
            <person name="Walter F."/>
            <person name="Albersmeier A."/>
            <person name="Kalinowski J."/>
            <person name="Ruckert C."/>
        </authorList>
    </citation>
    <scope>NUCLEOTIDE SEQUENCE</scope>
    <source>
        <strain evidence="4">JCM 4125</strain>
    </source>
</reference>
<keyword evidence="5" id="KW-1185">Reference proteome</keyword>
<dbReference type="PANTHER" id="PTHR30055:SF209">
    <property type="entry name" value="POSSIBLE TRANSCRIPTIONAL REGULATORY PROTEIN (PROBABLY TETR-FAMILY)"/>
    <property type="match status" value="1"/>
</dbReference>
<accession>A0A918H948</accession>
<dbReference type="PRINTS" id="PR00455">
    <property type="entry name" value="HTHTETR"/>
</dbReference>
<dbReference type="EMBL" id="BMSA01000004">
    <property type="protein sequence ID" value="GGT45155.1"/>
    <property type="molecule type" value="Genomic_DNA"/>
</dbReference>
<evidence type="ECO:0000313" key="5">
    <source>
        <dbReference type="Proteomes" id="UP000646776"/>
    </source>
</evidence>
<sequence>MTRQATTRRTRANGVESRQRILDAAVEIAGERGYEGTSIAAVSAKCGLPASSIYWHFKDKDDLIAAVIERSFETWLTAVELPAQETGTPLERVLTMAANVARSLVDAPDFLRLGLMLALERRPTEPPARAAFLQVRGIARRKVTEVIRALLPGLHEDAVDTLATYAVAGADGLFVQREISGDTVDLVAMFELHARLVHEAAVRMASGSER</sequence>
<dbReference type="PANTHER" id="PTHR30055">
    <property type="entry name" value="HTH-TYPE TRANSCRIPTIONAL REGULATOR RUTR"/>
    <property type="match status" value="1"/>
</dbReference>
<dbReference type="InterPro" id="IPR050109">
    <property type="entry name" value="HTH-type_TetR-like_transc_reg"/>
</dbReference>